<dbReference type="PANTHER" id="PTHR11265">
    <property type="entry name" value="S-ADENOSYL-METHYLTRANSFERASE MRAW"/>
    <property type="match status" value="1"/>
</dbReference>
<keyword evidence="4 7" id="KW-0489">Methyltransferase</keyword>
<keyword evidence="6 7" id="KW-0949">S-adenosyl-L-methionine</keyword>
<evidence type="ECO:0000313" key="10">
    <source>
        <dbReference type="Proteomes" id="UP000525923"/>
    </source>
</evidence>
<keyword evidence="3 7" id="KW-0698">rRNA processing</keyword>
<evidence type="ECO:0000256" key="8">
    <source>
        <dbReference type="SAM" id="MobiDB-lite"/>
    </source>
</evidence>
<name>A0A7W8FQZ1_9BACL</name>
<dbReference type="PANTHER" id="PTHR11265:SF0">
    <property type="entry name" value="12S RRNA N4-METHYLCYTIDINE METHYLTRANSFERASE"/>
    <property type="match status" value="1"/>
</dbReference>
<keyword evidence="5 7" id="KW-0808">Transferase</keyword>
<evidence type="ECO:0000313" key="9">
    <source>
        <dbReference type="EMBL" id="MBB5178989.1"/>
    </source>
</evidence>
<dbReference type="InterPro" id="IPR002903">
    <property type="entry name" value="RsmH"/>
</dbReference>
<feature type="binding site" evidence="7">
    <location>
        <position position="52"/>
    </location>
    <ligand>
        <name>S-adenosyl-L-methionine</name>
        <dbReference type="ChEBI" id="CHEBI:59789"/>
    </ligand>
</feature>
<evidence type="ECO:0000256" key="2">
    <source>
        <dbReference type="ARBA" id="ARBA00022490"/>
    </source>
</evidence>
<dbReference type="OrthoDB" id="9806637at2"/>
<dbReference type="SUPFAM" id="SSF81799">
    <property type="entry name" value="Putative methyltransferase TM0872, insert domain"/>
    <property type="match status" value="1"/>
</dbReference>
<dbReference type="NCBIfam" id="TIGR00006">
    <property type="entry name" value="16S rRNA (cytosine(1402)-N(4))-methyltransferase RsmH"/>
    <property type="match status" value="1"/>
</dbReference>
<keyword evidence="2 7" id="KW-0963">Cytoplasm</keyword>
<comment type="similarity">
    <text evidence="1 7">Belongs to the methyltransferase superfamily. RsmH family.</text>
</comment>
<dbReference type="Gene3D" id="3.40.50.150">
    <property type="entry name" value="Vaccinia Virus protein VP39"/>
    <property type="match status" value="1"/>
</dbReference>
<dbReference type="Pfam" id="PF01795">
    <property type="entry name" value="Methyltransf_5"/>
    <property type="match status" value="1"/>
</dbReference>
<comment type="subcellular location">
    <subcellularLocation>
        <location evidence="7">Cytoplasm</location>
    </subcellularLocation>
</comment>
<dbReference type="EMBL" id="JACHHE010000001">
    <property type="protein sequence ID" value="MBB5178989.1"/>
    <property type="molecule type" value="Genomic_DNA"/>
</dbReference>
<evidence type="ECO:0000256" key="3">
    <source>
        <dbReference type="ARBA" id="ARBA00022552"/>
    </source>
</evidence>
<feature type="binding site" evidence="7">
    <location>
        <position position="79"/>
    </location>
    <ligand>
        <name>S-adenosyl-L-methionine</name>
        <dbReference type="ChEBI" id="CHEBI:59789"/>
    </ligand>
</feature>
<evidence type="ECO:0000256" key="5">
    <source>
        <dbReference type="ARBA" id="ARBA00022679"/>
    </source>
</evidence>
<protein>
    <recommendedName>
        <fullName evidence="7">Ribosomal RNA small subunit methyltransferase H</fullName>
        <ecNumber evidence="7">2.1.1.199</ecNumber>
    </recommendedName>
    <alternativeName>
        <fullName evidence="7">16S rRNA m(4)C1402 methyltransferase</fullName>
    </alternativeName>
    <alternativeName>
        <fullName evidence="7">rRNA (cytosine-N(4)-)-methyltransferase RsmH</fullName>
    </alternativeName>
</protein>
<dbReference type="Gene3D" id="1.10.150.170">
    <property type="entry name" value="Putative methyltransferase TM0872, insert domain"/>
    <property type="match status" value="1"/>
</dbReference>
<feature type="binding site" evidence="7">
    <location>
        <begin position="32"/>
        <end position="34"/>
    </location>
    <ligand>
        <name>S-adenosyl-L-methionine</name>
        <dbReference type="ChEBI" id="CHEBI:59789"/>
    </ligand>
</feature>
<dbReference type="SUPFAM" id="SSF53335">
    <property type="entry name" value="S-adenosyl-L-methionine-dependent methyltransferases"/>
    <property type="match status" value="1"/>
</dbReference>
<evidence type="ECO:0000256" key="7">
    <source>
        <dbReference type="HAMAP-Rule" id="MF_01007"/>
    </source>
</evidence>
<dbReference type="PIRSF" id="PIRSF004486">
    <property type="entry name" value="MraW"/>
    <property type="match status" value="1"/>
</dbReference>
<reference evidence="9 10" key="1">
    <citation type="submission" date="2020-08" db="EMBL/GenBank/DDBJ databases">
        <title>Genomic Encyclopedia of Type Strains, Phase IV (KMG-IV): sequencing the most valuable type-strain genomes for metagenomic binning, comparative biology and taxonomic classification.</title>
        <authorList>
            <person name="Goeker M."/>
        </authorList>
    </citation>
    <scope>NUCLEOTIDE SEQUENCE [LARGE SCALE GENOMIC DNA]</scope>
    <source>
        <strain evidence="9 10">DSM 15895</strain>
    </source>
</reference>
<dbReference type="EC" id="2.1.1.199" evidence="7"/>
<evidence type="ECO:0000256" key="6">
    <source>
        <dbReference type="ARBA" id="ARBA00022691"/>
    </source>
</evidence>
<feature type="region of interest" description="Disordered" evidence="8">
    <location>
        <begin position="293"/>
        <end position="314"/>
    </location>
</feature>
<feature type="binding site" evidence="7">
    <location>
        <position position="107"/>
    </location>
    <ligand>
        <name>S-adenosyl-L-methionine</name>
        <dbReference type="ChEBI" id="CHEBI:59789"/>
    </ligand>
</feature>
<accession>A0A7W8FQZ1</accession>
<comment type="catalytic activity">
    <reaction evidence="7">
        <text>cytidine(1402) in 16S rRNA + S-adenosyl-L-methionine = N(4)-methylcytidine(1402) in 16S rRNA + S-adenosyl-L-homocysteine + H(+)</text>
        <dbReference type="Rhea" id="RHEA:42928"/>
        <dbReference type="Rhea" id="RHEA-COMP:10286"/>
        <dbReference type="Rhea" id="RHEA-COMP:10287"/>
        <dbReference type="ChEBI" id="CHEBI:15378"/>
        <dbReference type="ChEBI" id="CHEBI:57856"/>
        <dbReference type="ChEBI" id="CHEBI:59789"/>
        <dbReference type="ChEBI" id="CHEBI:74506"/>
        <dbReference type="ChEBI" id="CHEBI:82748"/>
        <dbReference type="EC" id="2.1.1.199"/>
    </reaction>
</comment>
<dbReference type="FunFam" id="1.10.150.170:FF:000001">
    <property type="entry name" value="Ribosomal RNA small subunit methyltransferase H"/>
    <property type="match status" value="1"/>
</dbReference>
<dbReference type="GO" id="GO:0070475">
    <property type="term" value="P:rRNA base methylation"/>
    <property type="evidence" value="ECO:0007669"/>
    <property type="project" value="UniProtKB-UniRule"/>
</dbReference>
<dbReference type="InterPro" id="IPR023397">
    <property type="entry name" value="SAM-dep_MeTrfase_MraW_recog"/>
</dbReference>
<dbReference type="HAMAP" id="MF_01007">
    <property type="entry name" value="16SrRNA_methyltr_H"/>
    <property type="match status" value="1"/>
</dbReference>
<proteinExistence type="inferred from homology"/>
<dbReference type="Proteomes" id="UP000525923">
    <property type="component" value="Unassembled WGS sequence"/>
</dbReference>
<gene>
    <name evidence="7" type="primary">rsmH</name>
    <name evidence="9" type="ORF">HNQ44_000411</name>
</gene>
<evidence type="ECO:0000256" key="1">
    <source>
        <dbReference type="ARBA" id="ARBA00010396"/>
    </source>
</evidence>
<feature type="binding site" evidence="7">
    <location>
        <position position="100"/>
    </location>
    <ligand>
        <name>S-adenosyl-L-methionine</name>
        <dbReference type="ChEBI" id="CHEBI:59789"/>
    </ligand>
</feature>
<organism evidence="9 10">
    <name type="scientific">Planococcus koreensis</name>
    <dbReference type="NCBI Taxonomy" id="112331"/>
    <lineage>
        <taxon>Bacteria</taxon>
        <taxon>Bacillati</taxon>
        <taxon>Bacillota</taxon>
        <taxon>Bacilli</taxon>
        <taxon>Bacillales</taxon>
        <taxon>Caryophanaceae</taxon>
        <taxon>Planococcus</taxon>
    </lineage>
</organism>
<dbReference type="GO" id="GO:0071424">
    <property type="term" value="F:rRNA (cytosine-N4-)-methyltransferase activity"/>
    <property type="evidence" value="ECO:0007669"/>
    <property type="project" value="UniProtKB-UniRule"/>
</dbReference>
<dbReference type="RefSeq" id="WP_135500221.1">
    <property type="nucleotide sequence ID" value="NZ_CP181055.1"/>
</dbReference>
<dbReference type="GO" id="GO:0005737">
    <property type="term" value="C:cytoplasm"/>
    <property type="evidence" value="ECO:0007669"/>
    <property type="project" value="UniProtKB-SubCell"/>
</dbReference>
<evidence type="ECO:0000256" key="4">
    <source>
        <dbReference type="ARBA" id="ARBA00022603"/>
    </source>
</evidence>
<keyword evidence="10" id="KW-1185">Reference proteome</keyword>
<dbReference type="AlphaFoldDB" id="A0A7W8FQZ1"/>
<dbReference type="InterPro" id="IPR029063">
    <property type="entry name" value="SAM-dependent_MTases_sf"/>
</dbReference>
<comment type="function">
    <text evidence="7">Specifically methylates the N4 position of cytidine in position 1402 (C1402) of 16S rRNA.</text>
</comment>
<feature type="compositionally biased region" description="Basic and acidic residues" evidence="8">
    <location>
        <begin position="305"/>
        <end position="314"/>
    </location>
</feature>
<sequence>MFNHTTVLLHETVDGLNIRPDGIYVDCTLGGAGHSEYLVQQLSEKGHLYCFDQDATAIDHAKLKLKDYLDKITFIHANFKFIKEELEMRGITKVDGILYDLGVSSPQLDTPERGFSYHNDAPLDMRMDQTAKLSAYDVVNEWAFEDLVRIFYRYGEEKFSKQIARKIEAARELAPIETTGQLVECIKDGIPAFARRKGGHPAKRVFQAIRIAVNDELGAAETSLQDAIELLAIGGRISVITFHSLEDRLCKAIFKEHSSMPELPPNLPVIPEGMEPILKLITRKPILPSAEELEHNNRSRSAKLRIAEKVKDQK</sequence>
<comment type="caution">
    <text evidence="9">The sequence shown here is derived from an EMBL/GenBank/DDBJ whole genome shotgun (WGS) entry which is preliminary data.</text>
</comment>